<comment type="caution">
    <text evidence="1">The sequence shown here is derived from an EMBL/GenBank/DDBJ whole genome shotgun (WGS) entry which is preliminary data.</text>
</comment>
<name>A0A4Q9FWJ8_9FLAO</name>
<dbReference type="Proteomes" id="UP000292372">
    <property type="component" value="Unassembled WGS sequence"/>
</dbReference>
<reference evidence="1 2" key="1">
    <citation type="journal article" date="2015" name="Int. J. Syst. Evol. Microbiol.">
        <title>Hyunsoonleella pacifica sp. nov., isolated from seawater of South Pacific Gyre.</title>
        <authorList>
            <person name="Gao X."/>
            <person name="Zhang Z."/>
            <person name="Dai X."/>
            <person name="Zhang X.H."/>
        </authorList>
    </citation>
    <scope>NUCLEOTIDE SEQUENCE [LARGE SCALE GENOMIC DNA]</scope>
    <source>
        <strain evidence="1 2">SW033</strain>
    </source>
</reference>
<keyword evidence="2" id="KW-1185">Reference proteome</keyword>
<proteinExistence type="predicted"/>
<gene>
    <name evidence="1" type="ORF">EYD46_01475</name>
</gene>
<protein>
    <submittedName>
        <fullName evidence="1">Uncharacterized protein</fullName>
    </submittedName>
</protein>
<evidence type="ECO:0000313" key="1">
    <source>
        <dbReference type="EMBL" id="TBN18762.1"/>
    </source>
</evidence>
<dbReference type="EMBL" id="SIRS01000001">
    <property type="protein sequence ID" value="TBN18762.1"/>
    <property type="molecule type" value="Genomic_DNA"/>
</dbReference>
<accession>A0A4Q9FWJ8</accession>
<dbReference type="RefSeq" id="WP_130935279.1">
    <property type="nucleotide sequence ID" value="NZ_BMEE01000001.1"/>
</dbReference>
<evidence type="ECO:0000313" key="2">
    <source>
        <dbReference type="Proteomes" id="UP000292372"/>
    </source>
</evidence>
<dbReference type="PROSITE" id="PS51257">
    <property type="entry name" value="PROKAR_LIPOPROTEIN"/>
    <property type="match status" value="1"/>
</dbReference>
<sequence length="266" mass="30780">MRKLSICFIVLILIYGCKGNRIKALNENNKETQLTENIEEDEKSPLFKNSIVSTDIDFIKTTDPDAFLSMSYVGQAAKEMPGGKTDELFDENTYVFKATFKNNKKVEIWAHSDFGSKEAAKIYADKLSSKLGKLPNFMRDVLDHVVIHKGDATAFAEDAGRFFVLYSDNMDTRISNNDLEETVFHETAHVTFDLKYAKSKVWKEIQIADKTFITEYAESKPYQEDISETALFVYTMKTYPNRLSPEIEQWIKINIPKRYEFLEKFF</sequence>
<dbReference type="AlphaFoldDB" id="A0A4Q9FWJ8"/>
<organism evidence="1 2">
    <name type="scientific">Hyunsoonleella pacifica</name>
    <dbReference type="NCBI Taxonomy" id="1080224"/>
    <lineage>
        <taxon>Bacteria</taxon>
        <taxon>Pseudomonadati</taxon>
        <taxon>Bacteroidota</taxon>
        <taxon>Flavobacteriia</taxon>
        <taxon>Flavobacteriales</taxon>
        <taxon>Flavobacteriaceae</taxon>
    </lineage>
</organism>
<dbReference type="OrthoDB" id="1436201at2"/>